<feature type="domain" description="RlmG N-terminal" evidence="4">
    <location>
        <begin position="9"/>
        <end position="178"/>
    </location>
</feature>
<keyword evidence="6" id="KW-1185">Reference proteome</keyword>
<gene>
    <name evidence="5" type="ORF">ACFQB0_08535</name>
</gene>
<dbReference type="InterPro" id="IPR029063">
    <property type="entry name" value="SAM-dependent_MTases_sf"/>
</dbReference>
<dbReference type="CDD" id="cd02440">
    <property type="entry name" value="AdoMet_MTases"/>
    <property type="match status" value="1"/>
</dbReference>
<dbReference type="Proteomes" id="UP001596306">
    <property type="component" value="Unassembled WGS sequence"/>
</dbReference>
<protein>
    <submittedName>
        <fullName evidence="5">Class I SAM-dependent methyltransferase</fullName>
        <ecNumber evidence="5">2.1.1.172</ecNumber>
        <ecNumber evidence="5">2.1.1.174</ecNumber>
    </submittedName>
</protein>
<accession>A0ABW1VGY3</accession>
<evidence type="ECO:0000256" key="2">
    <source>
        <dbReference type="ARBA" id="ARBA00022679"/>
    </source>
</evidence>
<evidence type="ECO:0000313" key="5">
    <source>
        <dbReference type="EMBL" id="MFC6356152.1"/>
    </source>
</evidence>
<dbReference type="EC" id="2.1.1.174" evidence="5"/>
<dbReference type="Gene3D" id="3.40.50.150">
    <property type="entry name" value="Vaccinia Virus protein VP39"/>
    <property type="match status" value="2"/>
</dbReference>
<dbReference type="EMBL" id="JBHSTP010000002">
    <property type="protein sequence ID" value="MFC6356152.1"/>
    <property type="molecule type" value="Genomic_DNA"/>
</dbReference>
<proteinExistence type="predicted"/>
<name>A0ABW1VGY3_9MICO</name>
<dbReference type="Pfam" id="PF26049">
    <property type="entry name" value="RLMG_N"/>
    <property type="match status" value="1"/>
</dbReference>
<comment type="caution">
    <text evidence="5">The sequence shown here is derived from an EMBL/GenBank/DDBJ whole genome shotgun (WGS) entry which is preliminary data.</text>
</comment>
<dbReference type="RefSeq" id="WP_386730178.1">
    <property type="nucleotide sequence ID" value="NZ_JBHSTP010000002.1"/>
</dbReference>
<dbReference type="Pfam" id="PF05175">
    <property type="entry name" value="MTS"/>
    <property type="match status" value="1"/>
</dbReference>
<dbReference type="GO" id="GO:0052914">
    <property type="term" value="F:16S rRNA (guanine(1207)-N(2))-methyltransferase activity"/>
    <property type="evidence" value="ECO:0007669"/>
    <property type="project" value="UniProtKB-EC"/>
</dbReference>
<dbReference type="SUPFAM" id="SSF53335">
    <property type="entry name" value="S-adenosyl-L-methionine-dependent methyltransferases"/>
    <property type="match status" value="1"/>
</dbReference>
<dbReference type="InterPro" id="IPR007848">
    <property type="entry name" value="Small_mtfrase_dom"/>
</dbReference>
<sequence>MNAIWDADALRRFPDVEAANLHAVDAADRLLLDEAAGALSLLGPGELVVVGDHYGGLALAAAALHGLRGIRVHQDPLSGELALSANAEALGLSGSYRSADLDGELFSGARLVLMQLPRGLAALEEIVELIALTAEPSVVVYAGGRIKHMTPAMNDVLSRHFVRVDVSLARQKSRVLRAGELRRSVVRSPVQGRQLDPVWPRVQFHSDIGMYVAAHGDAFAGTSVDIGTRFLLQHLDDASPEAETAIDLGCGTGILGTALAMRRPAIRVIASDQSAAAVASTLATVRANEVNDRVSVVRDDALGAQASSSAEFIVLNPPFHLGPAVHAGIALKLFEDVGRVLAPEGELWCVWNSHLAYVPVLERLIGSTRQIARNSKFTITASRRRG</sequence>
<keyword evidence="1 5" id="KW-0489">Methyltransferase</keyword>
<dbReference type="InterPro" id="IPR058679">
    <property type="entry name" value="RlmG_N"/>
</dbReference>
<evidence type="ECO:0000259" key="4">
    <source>
        <dbReference type="Pfam" id="PF26049"/>
    </source>
</evidence>
<evidence type="ECO:0000313" key="6">
    <source>
        <dbReference type="Proteomes" id="UP001596306"/>
    </source>
</evidence>
<dbReference type="PANTHER" id="PTHR47816">
    <property type="entry name" value="RIBOSOMAL RNA SMALL SUBUNIT METHYLTRANSFERASE C"/>
    <property type="match status" value="1"/>
</dbReference>
<dbReference type="EC" id="2.1.1.172" evidence="5"/>
<dbReference type="PANTHER" id="PTHR47816:SF5">
    <property type="entry name" value="RIBOSOMAL RNA LARGE SUBUNIT METHYLTRANSFERASE G"/>
    <property type="match status" value="1"/>
</dbReference>
<organism evidence="5 6">
    <name type="scientific">Luethyella okanaganae</name>
    <dbReference type="NCBI Taxonomy" id="69372"/>
    <lineage>
        <taxon>Bacteria</taxon>
        <taxon>Bacillati</taxon>
        <taxon>Actinomycetota</taxon>
        <taxon>Actinomycetes</taxon>
        <taxon>Micrococcales</taxon>
        <taxon>Microbacteriaceae</taxon>
        <taxon>Luethyella</taxon>
    </lineage>
</organism>
<dbReference type="GO" id="GO:0052916">
    <property type="term" value="F:23S rRNA (guanine(1835)-N(2))-methyltransferase activity"/>
    <property type="evidence" value="ECO:0007669"/>
    <property type="project" value="UniProtKB-EC"/>
</dbReference>
<evidence type="ECO:0000259" key="3">
    <source>
        <dbReference type="Pfam" id="PF05175"/>
    </source>
</evidence>
<dbReference type="InterPro" id="IPR046977">
    <property type="entry name" value="RsmC/RlmG"/>
</dbReference>
<reference evidence="6" key="1">
    <citation type="journal article" date="2019" name="Int. J. Syst. Evol. Microbiol.">
        <title>The Global Catalogue of Microorganisms (GCM) 10K type strain sequencing project: providing services to taxonomists for standard genome sequencing and annotation.</title>
        <authorList>
            <consortium name="The Broad Institute Genomics Platform"/>
            <consortium name="The Broad Institute Genome Sequencing Center for Infectious Disease"/>
            <person name="Wu L."/>
            <person name="Ma J."/>
        </authorList>
    </citation>
    <scope>NUCLEOTIDE SEQUENCE [LARGE SCALE GENOMIC DNA]</scope>
    <source>
        <strain evidence="6">CCUG 43304</strain>
    </source>
</reference>
<feature type="domain" description="Methyltransferase small" evidence="3">
    <location>
        <begin position="212"/>
        <end position="380"/>
    </location>
</feature>
<keyword evidence="2 5" id="KW-0808">Transferase</keyword>
<evidence type="ECO:0000256" key="1">
    <source>
        <dbReference type="ARBA" id="ARBA00022603"/>
    </source>
</evidence>